<dbReference type="PANTHER" id="PTHR18964:SF149">
    <property type="entry name" value="BIFUNCTIONAL UDP-N-ACETYLGLUCOSAMINE 2-EPIMERASE_N-ACETYLMANNOSAMINE KINASE"/>
    <property type="match status" value="1"/>
</dbReference>
<gene>
    <name evidence="2" type="ORF">JOC77_001440</name>
</gene>
<evidence type="ECO:0000256" key="1">
    <source>
        <dbReference type="ARBA" id="ARBA00006479"/>
    </source>
</evidence>
<protein>
    <submittedName>
        <fullName evidence="2">NBD/HSP70 family sugar kinase</fullName>
    </submittedName>
</protein>
<dbReference type="InterPro" id="IPR000600">
    <property type="entry name" value="ROK"/>
</dbReference>
<proteinExistence type="inferred from homology"/>
<dbReference type="EMBL" id="JAFBFI010000005">
    <property type="protein sequence ID" value="MBM7692013.1"/>
    <property type="molecule type" value="Genomic_DNA"/>
</dbReference>
<dbReference type="InterPro" id="IPR043129">
    <property type="entry name" value="ATPase_NBD"/>
</dbReference>
<dbReference type="PANTHER" id="PTHR18964">
    <property type="entry name" value="ROK (REPRESSOR, ORF, KINASE) FAMILY"/>
    <property type="match status" value="1"/>
</dbReference>
<keyword evidence="3" id="KW-1185">Reference proteome</keyword>
<dbReference type="CDD" id="cd23763">
    <property type="entry name" value="ASKHA_ATPase_ROK"/>
    <property type="match status" value="1"/>
</dbReference>
<keyword evidence="2" id="KW-0808">Transferase</keyword>
<dbReference type="GO" id="GO:0016301">
    <property type="term" value="F:kinase activity"/>
    <property type="evidence" value="ECO:0007669"/>
    <property type="project" value="UniProtKB-KW"/>
</dbReference>
<evidence type="ECO:0000313" key="3">
    <source>
        <dbReference type="Proteomes" id="UP000823486"/>
    </source>
</evidence>
<accession>A0ABS2QFS5</accession>
<keyword evidence="2" id="KW-0418">Kinase</keyword>
<dbReference type="Gene3D" id="3.30.420.40">
    <property type="match status" value="2"/>
</dbReference>
<name>A0ABS2QFS5_9BACI</name>
<dbReference type="Proteomes" id="UP000823486">
    <property type="component" value="Unassembled WGS sequence"/>
</dbReference>
<sequence>MAIGVPGSVDSGRIFYIPGYEQFQNFDLKGYYEEHFSIPVVVENDMNAAVLGYHYNRGFKDKQSLIYLYSGQNGPGAGIMINGDVVRGSTFFSGEVSFVPQYNEKNFRQALENGSGPKK</sequence>
<comment type="similarity">
    <text evidence="1">Belongs to the ROK (NagC/XylR) family.</text>
</comment>
<organism evidence="2 3">
    <name type="scientific">Peribacillus deserti</name>
    <dbReference type="NCBI Taxonomy" id="673318"/>
    <lineage>
        <taxon>Bacteria</taxon>
        <taxon>Bacillati</taxon>
        <taxon>Bacillota</taxon>
        <taxon>Bacilli</taxon>
        <taxon>Bacillales</taxon>
        <taxon>Bacillaceae</taxon>
        <taxon>Peribacillus</taxon>
    </lineage>
</organism>
<evidence type="ECO:0000313" key="2">
    <source>
        <dbReference type="EMBL" id="MBM7692013.1"/>
    </source>
</evidence>
<dbReference type="Pfam" id="PF00480">
    <property type="entry name" value="ROK"/>
    <property type="match status" value="1"/>
</dbReference>
<dbReference type="SUPFAM" id="SSF53067">
    <property type="entry name" value="Actin-like ATPase domain"/>
    <property type="match status" value="1"/>
</dbReference>
<comment type="caution">
    <text evidence="2">The sequence shown here is derived from an EMBL/GenBank/DDBJ whole genome shotgun (WGS) entry which is preliminary data.</text>
</comment>
<reference evidence="2 3" key="1">
    <citation type="submission" date="2021-01" db="EMBL/GenBank/DDBJ databases">
        <title>Genomic Encyclopedia of Type Strains, Phase IV (KMG-IV): sequencing the most valuable type-strain genomes for metagenomic binning, comparative biology and taxonomic classification.</title>
        <authorList>
            <person name="Goeker M."/>
        </authorList>
    </citation>
    <scope>NUCLEOTIDE SEQUENCE [LARGE SCALE GENOMIC DNA]</scope>
    <source>
        <strain evidence="2 3">DSM 105482</strain>
    </source>
</reference>